<dbReference type="AlphaFoldDB" id="A0A916WM09"/>
<dbReference type="EMBL" id="BMHH01000032">
    <property type="protein sequence ID" value="GGB11009.1"/>
    <property type="molecule type" value="Genomic_DNA"/>
</dbReference>
<keyword evidence="2" id="KW-1185">Reference proteome</keyword>
<dbReference type="Proteomes" id="UP000646478">
    <property type="component" value="Unassembled WGS sequence"/>
</dbReference>
<gene>
    <name evidence="1" type="ORF">GCM10011491_43690</name>
</gene>
<proteinExistence type="predicted"/>
<organism evidence="1 2">
    <name type="scientific">Brucella endophytica</name>
    <dbReference type="NCBI Taxonomy" id="1963359"/>
    <lineage>
        <taxon>Bacteria</taxon>
        <taxon>Pseudomonadati</taxon>
        <taxon>Pseudomonadota</taxon>
        <taxon>Alphaproteobacteria</taxon>
        <taxon>Hyphomicrobiales</taxon>
        <taxon>Brucellaceae</taxon>
        <taxon>Brucella/Ochrobactrum group</taxon>
        <taxon>Brucella</taxon>
    </lineage>
</organism>
<reference evidence="1" key="1">
    <citation type="journal article" date="2014" name="Int. J. Syst. Evol. Microbiol.">
        <title>Complete genome sequence of Corynebacterium casei LMG S-19264T (=DSM 44701T), isolated from a smear-ripened cheese.</title>
        <authorList>
            <consortium name="US DOE Joint Genome Institute (JGI-PGF)"/>
            <person name="Walter F."/>
            <person name="Albersmeier A."/>
            <person name="Kalinowski J."/>
            <person name="Ruckert C."/>
        </authorList>
    </citation>
    <scope>NUCLEOTIDE SEQUENCE</scope>
    <source>
        <strain evidence="1">CGMCC 1.15082</strain>
    </source>
</reference>
<name>A0A916WM09_9HYPH</name>
<sequence>MGSSTDSSTPCLCAGMGSAFQLARTLMVPVTLVRSGNELGVLPSAEIDGDEVDAIAEFDPFEYGPDH</sequence>
<evidence type="ECO:0000313" key="2">
    <source>
        <dbReference type="Proteomes" id="UP000646478"/>
    </source>
</evidence>
<comment type="caution">
    <text evidence="1">The sequence shown here is derived from an EMBL/GenBank/DDBJ whole genome shotgun (WGS) entry which is preliminary data.</text>
</comment>
<accession>A0A916WM09</accession>
<evidence type="ECO:0000313" key="1">
    <source>
        <dbReference type="EMBL" id="GGB11009.1"/>
    </source>
</evidence>
<protein>
    <submittedName>
        <fullName evidence="1">Uncharacterized protein</fullName>
    </submittedName>
</protein>
<reference evidence="1" key="2">
    <citation type="submission" date="2020-09" db="EMBL/GenBank/DDBJ databases">
        <authorList>
            <person name="Sun Q."/>
            <person name="Zhou Y."/>
        </authorList>
    </citation>
    <scope>NUCLEOTIDE SEQUENCE</scope>
    <source>
        <strain evidence="1">CGMCC 1.15082</strain>
    </source>
</reference>